<sequence>MSCVMLEFVDMMDELLDNDGIDAVVRRDLVFRSWADDQEVNGGEHRDEEASDEGVADLPENVASGDEAETANVDNAETRVERHWHGLHQGRLSTLKRHGLQYVAYWFGLKAPVAPICA</sequence>
<organism evidence="1 2">
    <name type="scientific">Forsythia ovata</name>
    <dbReference type="NCBI Taxonomy" id="205694"/>
    <lineage>
        <taxon>Eukaryota</taxon>
        <taxon>Viridiplantae</taxon>
        <taxon>Streptophyta</taxon>
        <taxon>Embryophyta</taxon>
        <taxon>Tracheophyta</taxon>
        <taxon>Spermatophyta</taxon>
        <taxon>Magnoliopsida</taxon>
        <taxon>eudicotyledons</taxon>
        <taxon>Gunneridae</taxon>
        <taxon>Pentapetalae</taxon>
        <taxon>asterids</taxon>
        <taxon>lamiids</taxon>
        <taxon>Lamiales</taxon>
        <taxon>Oleaceae</taxon>
        <taxon>Forsythieae</taxon>
        <taxon>Forsythia</taxon>
    </lineage>
</organism>
<keyword evidence="2" id="KW-1185">Reference proteome</keyword>
<comment type="caution">
    <text evidence="1">The sequence shown here is derived from an EMBL/GenBank/DDBJ whole genome shotgun (WGS) entry which is preliminary data.</text>
</comment>
<name>A0ABD1WSD5_9LAMI</name>
<dbReference type="Proteomes" id="UP001604277">
    <property type="component" value="Unassembled WGS sequence"/>
</dbReference>
<gene>
    <name evidence="1" type="ORF">Fot_06231</name>
</gene>
<proteinExistence type="predicted"/>
<protein>
    <submittedName>
        <fullName evidence="1">Uncharacterized protein</fullName>
    </submittedName>
</protein>
<evidence type="ECO:0000313" key="2">
    <source>
        <dbReference type="Proteomes" id="UP001604277"/>
    </source>
</evidence>
<evidence type="ECO:0000313" key="1">
    <source>
        <dbReference type="EMBL" id="KAL2552612.1"/>
    </source>
</evidence>
<dbReference type="AlphaFoldDB" id="A0ABD1WSD5"/>
<dbReference type="EMBL" id="JBFOLJ010000002">
    <property type="protein sequence ID" value="KAL2552612.1"/>
    <property type="molecule type" value="Genomic_DNA"/>
</dbReference>
<reference evidence="2" key="1">
    <citation type="submission" date="2024-07" db="EMBL/GenBank/DDBJ databases">
        <title>Two chromosome-level genome assemblies of Korean endemic species Abeliophyllum distichum and Forsythia ovata (Oleaceae).</title>
        <authorList>
            <person name="Jang H."/>
        </authorList>
    </citation>
    <scope>NUCLEOTIDE SEQUENCE [LARGE SCALE GENOMIC DNA]</scope>
</reference>
<accession>A0ABD1WSD5</accession>